<protein>
    <submittedName>
        <fullName evidence="1">Uncharacterized protein</fullName>
    </submittedName>
</protein>
<organism evidence="1 2">
    <name type="scientific">Dryococelus australis</name>
    <dbReference type="NCBI Taxonomy" id="614101"/>
    <lineage>
        <taxon>Eukaryota</taxon>
        <taxon>Metazoa</taxon>
        <taxon>Ecdysozoa</taxon>
        <taxon>Arthropoda</taxon>
        <taxon>Hexapoda</taxon>
        <taxon>Insecta</taxon>
        <taxon>Pterygota</taxon>
        <taxon>Neoptera</taxon>
        <taxon>Polyneoptera</taxon>
        <taxon>Phasmatodea</taxon>
        <taxon>Verophasmatodea</taxon>
        <taxon>Anareolatae</taxon>
        <taxon>Phasmatidae</taxon>
        <taxon>Eurycanthinae</taxon>
        <taxon>Dryococelus</taxon>
    </lineage>
</organism>
<name>A0ABQ9G7S9_9NEOP</name>
<gene>
    <name evidence="1" type="ORF">PR048_030020</name>
</gene>
<reference evidence="1 2" key="1">
    <citation type="submission" date="2023-02" db="EMBL/GenBank/DDBJ databases">
        <title>LHISI_Scaffold_Assembly.</title>
        <authorList>
            <person name="Stuart O.P."/>
            <person name="Cleave R."/>
            <person name="Magrath M.J.L."/>
            <person name="Mikheyev A.S."/>
        </authorList>
    </citation>
    <scope>NUCLEOTIDE SEQUENCE [LARGE SCALE GENOMIC DNA]</scope>
    <source>
        <strain evidence="1">Daus_M_001</strain>
        <tissue evidence="1">Leg muscle</tissue>
    </source>
</reference>
<keyword evidence="2" id="KW-1185">Reference proteome</keyword>
<proteinExistence type="predicted"/>
<comment type="caution">
    <text evidence="1">The sequence shown here is derived from an EMBL/GenBank/DDBJ whole genome shotgun (WGS) entry which is preliminary data.</text>
</comment>
<accession>A0ABQ9G7S9</accession>
<dbReference type="EMBL" id="JARBHB010000014">
    <property type="protein sequence ID" value="KAJ8868492.1"/>
    <property type="molecule type" value="Genomic_DNA"/>
</dbReference>
<evidence type="ECO:0000313" key="2">
    <source>
        <dbReference type="Proteomes" id="UP001159363"/>
    </source>
</evidence>
<dbReference type="Proteomes" id="UP001159363">
    <property type="component" value="Chromosome 13"/>
</dbReference>
<sequence length="215" mass="23546">MSLQLPKLPGASPHPIRHSAKITPRERAQAALQKVGLHPSAPTSSLFDTRVTAPRGCCILLWRIGSAWHSLLLFRGNHSNGPVRTSFGRSNCNCIQGSTISANASTTVAERLECLPPTKTNRVQPPAGSLRIFASESYWMTSLLGRFSRGYLVFPSPCIPALLHSHIISPSSALKTSLSLDEGMSDGRRSILAQTRNRNLVGWQLSTRPVKMRER</sequence>
<evidence type="ECO:0000313" key="1">
    <source>
        <dbReference type="EMBL" id="KAJ8868492.1"/>
    </source>
</evidence>